<dbReference type="EMBL" id="VJMH01005865">
    <property type="protein sequence ID" value="KAF0692622.1"/>
    <property type="molecule type" value="Genomic_DNA"/>
</dbReference>
<accession>A0A485L604</accession>
<dbReference type="InterPro" id="IPR008138">
    <property type="entry name" value="SapB_2"/>
</dbReference>
<evidence type="ECO:0000256" key="3">
    <source>
        <dbReference type="SAM" id="SignalP"/>
    </source>
</evidence>
<dbReference type="InterPro" id="IPR051428">
    <property type="entry name" value="Sphingo_Act-Surfact_Prot"/>
</dbReference>
<reference evidence="6 7" key="1">
    <citation type="submission" date="2019-03" db="EMBL/GenBank/DDBJ databases">
        <authorList>
            <person name="Gaulin E."/>
            <person name="Dumas B."/>
        </authorList>
    </citation>
    <scope>NUCLEOTIDE SEQUENCE [LARGE SCALE GENOMIC DNA]</scope>
    <source>
        <strain evidence="6">CBS 568.67</strain>
    </source>
</reference>
<protein>
    <submittedName>
        <fullName evidence="6">Aste57867_16325 protein</fullName>
    </submittedName>
</protein>
<feature type="domain" description="Saposin B-type" evidence="4">
    <location>
        <begin position="974"/>
        <end position="1054"/>
    </location>
</feature>
<sequence length="1300" mass="140428">MKIRAPVAVLASLWSPTLALSEDWFDDAMKQSFPHVQSVMSIVLTKPDPCEVAVASMQSQADNMNVLEEMFESLFPDRACRGQVMFSPAEEEECLAVQSSPEIEEMRERGIDTPALVCGWRKFWVDAKSNDGMNDVGVTDSCELCERTVTMIENTFDKQALALEIVEEALKVLCDYLPESTKCKVLETNFDAIVDWLKQGLSPHNICIKISMCTAQLATFVDEPVTQTGLTHLRAAQDDELCAICRDNASSMRTLVNVPLGLQLYKDSVDSICALVPETKSCQFMSTHIHKLASHLKRGDDVATTCRAVRACASEVATAPTYLGCAYCEFVGHVVTSALHQGGAATLPVVKMEMQNLCSNLPAAAQCSVMDAKFDDLAAMMSDDKSPQAGCEAINMCSPLALVPKQTEETQMGNLLAVLDKLVVEMDTPYNLTHEVACTTCEHTAYAIERVEKSHKESLPVLKKTISNLCHFLPPCTKCRDIVNRFDDLVALVDQGLQAKPACVKLGFCKPELASPALVQLEAQVKALVDTTHKTDGEVGCMFCQYTAEMIAEVAKYSKDVVPLLKMGVETLCTRLPQEAKCDDVVAAFDNLADLVDQGKTALEACQHEKLCDAHSDAKAAVDEALHALAPALSATTHDDVTCTMCEAAARAIDSIAKIDKEYIFLLKIGLGLLCDRFQTPQCASLMPEFDHLADLVESGKNYLEACDEVKLCDTPTPAMALAVRDVNRLEMRVKAMLDTQTVMEDADVVSCLLCQYTGQMIGQVAQYDKDIVPVLKQGMETLCSRLPVEAQCDSVLAQFDTLAELIEAGTSPSDACSKVQLCGAGGLQTTSSSNGFLNMQLSILKAKMESLARTQKKDIVSCFLCEDAAELILAVAQYDKEIVPFLKVGIQALCSEVPQLQAQCNSVDKFDDLTTLVEAGTNPSEACAKVQLCDAAKNKQLALVPTSDSFVDIQVATLKSKMQTMVRNDQATDIVGCLLCEDVGQLILAVSQYDKEVVPFLKVGIQALCSEVPQLASQCNAVVDKFDELMSLIEGGTSPSAACGQVQLCEKATKMQLVLAPTSKGFVRSQVAILESKMHALVHDDQTTDIVSCLLCEDVAQLILAVAQYDKEVVPFLKVGIQALCSEVPQLATQCNAVVDKFDDLLALVEGGTRPSDACAKVQLCDAAKKSLAGLESHVANLVANPKAAVDSEDGCLFCQYASEAIGVVAKVDKAQLPAVREAIGAMCSILPPSVHCDDVMEHFDQLAKLAEGGMSALDACQSIALCDAPKPMTTEPKMAVKQALMKLQVVIDEMMAVA</sequence>
<dbReference type="Proteomes" id="UP000332933">
    <property type="component" value="Unassembled WGS sequence"/>
</dbReference>
<evidence type="ECO:0000313" key="5">
    <source>
        <dbReference type="EMBL" id="KAF0692622.1"/>
    </source>
</evidence>
<dbReference type="InterPro" id="IPR011001">
    <property type="entry name" value="Saposin-like"/>
</dbReference>
<evidence type="ECO:0000256" key="2">
    <source>
        <dbReference type="ARBA" id="ARBA00023180"/>
    </source>
</evidence>
<dbReference type="Gene3D" id="1.10.225.10">
    <property type="entry name" value="Saposin-like"/>
    <property type="match status" value="9"/>
</dbReference>
<organism evidence="6 7">
    <name type="scientific">Aphanomyces stellatus</name>
    <dbReference type="NCBI Taxonomy" id="120398"/>
    <lineage>
        <taxon>Eukaryota</taxon>
        <taxon>Sar</taxon>
        <taxon>Stramenopiles</taxon>
        <taxon>Oomycota</taxon>
        <taxon>Saprolegniomycetes</taxon>
        <taxon>Saprolegniales</taxon>
        <taxon>Verrucalvaceae</taxon>
        <taxon>Aphanomyces</taxon>
    </lineage>
</organism>
<dbReference type="InterPro" id="IPR008139">
    <property type="entry name" value="SaposinB_dom"/>
</dbReference>
<feature type="signal peptide" evidence="3">
    <location>
        <begin position="1"/>
        <end position="19"/>
    </location>
</feature>
<keyword evidence="2" id="KW-0325">Glycoprotein</keyword>
<keyword evidence="7" id="KW-1185">Reference proteome</keyword>
<evidence type="ECO:0000313" key="6">
    <source>
        <dbReference type="EMBL" id="VFT93101.1"/>
    </source>
</evidence>
<dbReference type="PANTHER" id="PTHR11480:SF93">
    <property type="entry name" value="SAPOSIN B-TYPE DOMAIN-CONTAINING PROTEIN"/>
    <property type="match status" value="1"/>
</dbReference>
<feature type="domain" description="Saposin B-type" evidence="4">
    <location>
        <begin position="434"/>
        <end position="513"/>
    </location>
</feature>
<evidence type="ECO:0000259" key="4">
    <source>
        <dbReference type="PROSITE" id="PS50015"/>
    </source>
</evidence>
<feature type="domain" description="Saposin B-type" evidence="4">
    <location>
        <begin position="138"/>
        <end position="217"/>
    </location>
</feature>
<dbReference type="OrthoDB" id="69496at2759"/>
<feature type="chain" id="PRO_5036116351" evidence="3">
    <location>
        <begin position="20"/>
        <end position="1300"/>
    </location>
</feature>
<gene>
    <name evidence="6" type="primary">Aste57867_16325</name>
    <name evidence="5" type="ORF">As57867_016268</name>
    <name evidence="6" type="ORF">ASTE57867_16325</name>
</gene>
<dbReference type="PANTHER" id="PTHR11480">
    <property type="entry name" value="SAPOSIN-RELATED"/>
    <property type="match status" value="1"/>
</dbReference>
<dbReference type="SUPFAM" id="SSF47862">
    <property type="entry name" value="Saposin"/>
    <property type="match status" value="8"/>
</dbReference>
<evidence type="ECO:0000313" key="7">
    <source>
        <dbReference type="Proteomes" id="UP000332933"/>
    </source>
</evidence>
<keyword evidence="1" id="KW-1015">Disulfide bond</keyword>
<dbReference type="SMART" id="SM00741">
    <property type="entry name" value="SapB"/>
    <property type="match status" value="11"/>
</dbReference>
<name>A0A485L604_9STRA</name>
<evidence type="ECO:0000256" key="1">
    <source>
        <dbReference type="ARBA" id="ARBA00023157"/>
    </source>
</evidence>
<proteinExistence type="predicted"/>
<feature type="domain" description="Saposin B-type" evidence="4">
    <location>
        <begin position="1090"/>
        <end position="1170"/>
    </location>
</feature>
<dbReference type="EMBL" id="CAADRA010005886">
    <property type="protein sequence ID" value="VFT93101.1"/>
    <property type="molecule type" value="Genomic_DNA"/>
</dbReference>
<dbReference type="Pfam" id="PF03489">
    <property type="entry name" value="SapB_2"/>
    <property type="match status" value="1"/>
</dbReference>
<reference evidence="5" key="2">
    <citation type="submission" date="2019-06" db="EMBL/GenBank/DDBJ databases">
        <title>Genomics analysis of Aphanomyces spp. identifies a new class of oomycete effector associated with host adaptation.</title>
        <authorList>
            <person name="Gaulin E."/>
        </authorList>
    </citation>
    <scope>NUCLEOTIDE SEQUENCE</scope>
    <source>
        <strain evidence="5">CBS 578.67</strain>
    </source>
</reference>
<keyword evidence="3" id="KW-0732">Signal</keyword>
<feature type="domain" description="Saposin B-type" evidence="4">
    <location>
        <begin position="748"/>
        <end position="827"/>
    </location>
</feature>
<dbReference type="PROSITE" id="PS50015">
    <property type="entry name" value="SAP_B"/>
    <property type="match status" value="5"/>
</dbReference>